<gene>
    <name evidence="1" type="ORF">Gorai_003645</name>
</gene>
<dbReference type="EMBL" id="JABEZZ010000013">
    <property type="protein sequence ID" value="MBA0603503.1"/>
    <property type="molecule type" value="Genomic_DNA"/>
</dbReference>
<proteinExistence type="predicted"/>
<accession>A0A7J8QQ99</accession>
<evidence type="ECO:0000313" key="1">
    <source>
        <dbReference type="EMBL" id="MBA0603503.1"/>
    </source>
</evidence>
<dbReference type="PANTHER" id="PTHR36059">
    <property type="entry name" value="OS02G0175800 PROTEIN"/>
    <property type="match status" value="1"/>
</dbReference>
<sequence length="138" mass="16120">MAMRKVYSEIKGMKLKEVPGYFKPMLSMGYLKKSVQRGLDNYHAKYIETDSIEPLYHVCFGGMIFSYLVALPNERRHLEHKQHAEQHEPSTGLYCPWAGFGLPALRREPDCLKWWIEQSESALLKWTVLDSWLATKEL</sequence>
<protein>
    <recommendedName>
        <fullName evidence="3">Fiber protein Fb15</fullName>
    </recommendedName>
</protein>
<evidence type="ECO:0000313" key="2">
    <source>
        <dbReference type="Proteomes" id="UP000593578"/>
    </source>
</evidence>
<reference evidence="1 2" key="1">
    <citation type="journal article" date="2019" name="Genome Biol. Evol.">
        <title>Insights into the evolution of the New World diploid cottons (Gossypium, subgenus Houzingenia) based on genome sequencing.</title>
        <authorList>
            <person name="Grover C.E."/>
            <person name="Arick M.A. 2nd"/>
            <person name="Thrash A."/>
            <person name="Conover J.L."/>
            <person name="Sanders W.S."/>
            <person name="Peterson D.G."/>
            <person name="Frelichowski J.E."/>
            <person name="Scheffler J.A."/>
            <person name="Scheffler B.E."/>
            <person name="Wendel J.F."/>
        </authorList>
    </citation>
    <scope>NUCLEOTIDE SEQUENCE [LARGE SCALE GENOMIC DNA]</scope>
    <source>
        <strain evidence="1">8</strain>
        <tissue evidence="1">Leaf</tissue>
    </source>
</reference>
<dbReference type="PANTHER" id="PTHR36059:SF2">
    <property type="entry name" value="OS02G0175800 PROTEIN"/>
    <property type="match status" value="1"/>
</dbReference>
<dbReference type="AlphaFoldDB" id="A0A7J8QQ99"/>
<name>A0A7J8QQ99_GOSRA</name>
<dbReference type="Proteomes" id="UP000593578">
    <property type="component" value="Unassembled WGS sequence"/>
</dbReference>
<evidence type="ECO:0008006" key="3">
    <source>
        <dbReference type="Google" id="ProtNLM"/>
    </source>
</evidence>
<organism evidence="1 2">
    <name type="scientific">Gossypium raimondii</name>
    <name type="common">Peruvian cotton</name>
    <name type="synonym">Gossypium klotzschianum subsp. raimondii</name>
    <dbReference type="NCBI Taxonomy" id="29730"/>
    <lineage>
        <taxon>Eukaryota</taxon>
        <taxon>Viridiplantae</taxon>
        <taxon>Streptophyta</taxon>
        <taxon>Embryophyta</taxon>
        <taxon>Tracheophyta</taxon>
        <taxon>Spermatophyta</taxon>
        <taxon>Magnoliopsida</taxon>
        <taxon>eudicotyledons</taxon>
        <taxon>Gunneridae</taxon>
        <taxon>Pentapetalae</taxon>
        <taxon>rosids</taxon>
        <taxon>malvids</taxon>
        <taxon>Malvales</taxon>
        <taxon>Malvaceae</taxon>
        <taxon>Malvoideae</taxon>
        <taxon>Gossypium</taxon>
    </lineage>
</organism>
<comment type="caution">
    <text evidence="1">The sequence shown here is derived from an EMBL/GenBank/DDBJ whole genome shotgun (WGS) entry which is preliminary data.</text>
</comment>